<dbReference type="PRINTS" id="PR00449">
    <property type="entry name" value="RASTRNSFRMNG"/>
</dbReference>
<dbReference type="SMART" id="SM00173">
    <property type="entry name" value="RAS"/>
    <property type="match status" value="1"/>
</dbReference>
<feature type="compositionally biased region" description="Basic and acidic residues" evidence="5">
    <location>
        <begin position="201"/>
        <end position="223"/>
    </location>
</feature>
<comment type="catalytic activity">
    <reaction evidence="4">
        <text>GTP + H2O = GDP + phosphate + H(+)</text>
        <dbReference type="Rhea" id="RHEA:19669"/>
        <dbReference type="ChEBI" id="CHEBI:15377"/>
        <dbReference type="ChEBI" id="CHEBI:15378"/>
        <dbReference type="ChEBI" id="CHEBI:37565"/>
        <dbReference type="ChEBI" id="CHEBI:43474"/>
        <dbReference type="ChEBI" id="CHEBI:58189"/>
        <dbReference type="EC" id="3.6.5.2"/>
    </reaction>
</comment>
<dbReference type="InterPro" id="IPR027417">
    <property type="entry name" value="P-loop_NTPase"/>
</dbReference>
<dbReference type="Gene3D" id="3.40.50.300">
    <property type="entry name" value="P-loop containing nucleotide triphosphate hydrolases"/>
    <property type="match status" value="1"/>
</dbReference>
<evidence type="ECO:0000256" key="4">
    <source>
        <dbReference type="ARBA" id="ARBA00048098"/>
    </source>
</evidence>
<evidence type="ECO:0000313" key="6">
    <source>
        <dbReference type="EMBL" id="EPQ52832.1"/>
    </source>
</evidence>
<feature type="region of interest" description="Disordered" evidence="5">
    <location>
        <begin position="191"/>
        <end position="234"/>
    </location>
</feature>
<dbReference type="OrthoDB" id="265044at2759"/>
<dbReference type="PROSITE" id="PS51421">
    <property type="entry name" value="RAS"/>
    <property type="match status" value="1"/>
</dbReference>
<evidence type="ECO:0000256" key="1">
    <source>
        <dbReference type="ARBA" id="ARBA00008344"/>
    </source>
</evidence>
<evidence type="ECO:0000256" key="2">
    <source>
        <dbReference type="ARBA" id="ARBA00011984"/>
    </source>
</evidence>
<dbReference type="EC" id="3.6.5.2" evidence="2"/>
<dbReference type="GO" id="GO:0005525">
    <property type="term" value="F:GTP binding"/>
    <property type="evidence" value="ECO:0007669"/>
    <property type="project" value="InterPro"/>
</dbReference>
<dbReference type="STRING" id="670483.S7PZW7"/>
<reference evidence="6 7" key="1">
    <citation type="journal article" date="2012" name="Science">
        <title>The Paleozoic origin of enzymatic lignin decomposition reconstructed from 31 fungal genomes.</title>
        <authorList>
            <person name="Floudas D."/>
            <person name="Binder M."/>
            <person name="Riley R."/>
            <person name="Barry K."/>
            <person name="Blanchette R.A."/>
            <person name="Henrissat B."/>
            <person name="Martinez A.T."/>
            <person name="Otillar R."/>
            <person name="Spatafora J.W."/>
            <person name="Yadav J.S."/>
            <person name="Aerts A."/>
            <person name="Benoit I."/>
            <person name="Boyd A."/>
            <person name="Carlson A."/>
            <person name="Copeland A."/>
            <person name="Coutinho P.M."/>
            <person name="de Vries R.P."/>
            <person name="Ferreira P."/>
            <person name="Findley K."/>
            <person name="Foster B."/>
            <person name="Gaskell J."/>
            <person name="Glotzer D."/>
            <person name="Gorecki P."/>
            <person name="Heitman J."/>
            <person name="Hesse C."/>
            <person name="Hori C."/>
            <person name="Igarashi K."/>
            <person name="Jurgens J.A."/>
            <person name="Kallen N."/>
            <person name="Kersten P."/>
            <person name="Kohler A."/>
            <person name="Kuees U."/>
            <person name="Kumar T.K.A."/>
            <person name="Kuo A."/>
            <person name="LaButti K."/>
            <person name="Larrondo L.F."/>
            <person name="Lindquist E."/>
            <person name="Ling A."/>
            <person name="Lombard V."/>
            <person name="Lucas S."/>
            <person name="Lundell T."/>
            <person name="Martin R."/>
            <person name="McLaughlin D.J."/>
            <person name="Morgenstern I."/>
            <person name="Morin E."/>
            <person name="Murat C."/>
            <person name="Nagy L.G."/>
            <person name="Nolan M."/>
            <person name="Ohm R.A."/>
            <person name="Patyshakuliyeva A."/>
            <person name="Rokas A."/>
            <person name="Ruiz-Duenas F.J."/>
            <person name="Sabat G."/>
            <person name="Salamov A."/>
            <person name="Samejima M."/>
            <person name="Schmutz J."/>
            <person name="Slot J.C."/>
            <person name="St John F."/>
            <person name="Stenlid J."/>
            <person name="Sun H."/>
            <person name="Sun S."/>
            <person name="Syed K."/>
            <person name="Tsang A."/>
            <person name="Wiebenga A."/>
            <person name="Young D."/>
            <person name="Pisabarro A."/>
            <person name="Eastwood D.C."/>
            <person name="Martin F."/>
            <person name="Cullen D."/>
            <person name="Grigoriev I.V."/>
            <person name="Hibbett D.S."/>
        </authorList>
    </citation>
    <scope>NUCLEOTIDE SEQUENCE [LARGE SCALE GENOMIC DNA]</scope>
    <source>
        <strain evidence="6 7">ATCC 11539</strain>
    </source>
</reference>
<dbReference type="KEGG" id="gtr:GLOTRDRAFT_140438"/>
<dbReference type="SMART" id="SM00175">
    <property type="entry name" value="RAB"/>
    <property type="match status" value="1"/>
</dbReference>
<comment type="similarity">
    <text evidence="1">Belongs to the small GTPase superfamily. Ras family.</text>
</comment>
<accession>S7PZW7</accession>
<dbReference type="PROSITE" id="PS51419">
    <property type="entry name" value="RAB"/>
    <property type="match status" value="1"/>
</dbReference>
<dbReference type="InterPro" id="IPR001806">
    <property type="entry name" value="Small_GTPase"/>
</dbReference>
<evidence type="ECO:0000256" key="5">
    <source>
        <dbReference type="SAM" id="MobiDB-lite"/>
    </source>
</evidence>
<dbReference type="GeneID" id="19304524"/>
<evidence type="ECO:0000313" key="7">
    <source>
        <dbReference type="Proteomes" id="UP000030669"/>
    </source>
</evidence>
<gene>
    <name evidence="6" type="ORF">GLOTRDRAFT_140438</name>
</gene>
<dbReference type="HOGENOM" id="CLU_041217_9_8_1"/>
<keyword evidence="3 6" id="KW-0378">Hydrolase</keyword>
<dbReference type="OMA" id="CEHEARG"/>
<dbReference type="EMBL" id="KB469307">
    <property type="protein sequence ID" value="EPQ52832.1"/>
    <property type="molecule type" value="Genomic_DNA"/>
</dbReference>
<protein>
    <recommendedName>
        <fullName evidence="2">small monomeric GTPase</fullName>
        <ecNumber evidence="2">3.6.5.2</ecNumber>
    </recommendedName>
</protein>
<keyword evidence="7" id="KW-1185">Reference proteome</keyword>
<dbReference type="Pfam" id="PF00071">
    <property type="entry name" value="Ras"/>
    <property type="match status" value="1"/>
</dbReference>
<proteinExistence type="inferred from homology"/>
<dbReference type="SUPFAM" id="SSF52540">
    <property type="entry name" value="P-loop containing nucleoside triphosphate hydrolases"/>
    <property type="match status" value="1"/>
</dbReference>
<sequence>MSASIDIPEKVAEKPNSREHWKICILGDMGVGKTALAEGFLGRAADSGSPEGLAIAKEITVDGRTSTIEIFDPVDTDPSEPLVFRPGQGIQEADAFILLYSITFRGSFDRLTSFHSHIHEQHTKSQHGPPFILVGNMSDMDESDPEAREVNTDEAEELAKKWGCAFYETSVKANLRNVDNVFEELVRETRKKAAADGMGKGNEKREEDTPGKKDEVEDEDRHGSKCCGRGCVIM</sequence>
<dbReference type="eggNOG" id="KOG0395">
    <property type="taxonomic scope" value="Eukaryota"/>
</dbReference>
<dbReference type="GO" id="GO:0003925">
    <property type="term" value="F:G protein activity"/>
    <property type="evidence" value="ECO:0007669"/>
    <property type="project" value="UniProtKB-EC"/>
</dbReference>
<dbReference type="AlphaFoldDB" id="S7PZW7"/>
<dbReference type="SMART" id="SM00174">
    <property type="entry name" value="RHO"/>
    <property type="match status" value="1"/>
</dbReference>
<dbReference type="Proteomes" id="UP000030669">
    <property type="component" value="Unassembled WGS sequence"/>
</dbReference>
<evidence type="ECO:0000256" key="3">
    <source>
        <dbReference type="ARBA" id="ARBA00022801"/>
    </source>
</evidence>
<name>S7PZW7_GLOTA</name>
<dbReference type="RefSeq" id="XP_007869078.1">
    <property type="nucleotide sequence ID" value="XM_007870887.1"/>
</dbReference>
<dbReference type="InterPro" id="IPR051065">
    <property type="entry name" value="Ras-related_GTPase"/>
</dbReference>
<dbReference type="PANTHER" id="PTHR45704">
    <property type="entry name" value="RAS-LIKE FAMILY MEMBER 11"/>
    <property type="match status" value="1"/>
</dbReference>
<organism evidence="6 7">
    <name type="scientific">Gloeophyllum trabeum (strain ATCC 11539 / FP-39264 / Madison 617)</name>
    <name type="common">Brown rot fungus</name>
    <dbReference type="NCBI Taxonomy" id="670483"/>
    <lineage>
        <taxon>Eukaryota</taxon>
        <taxon>Fungi</taxon>
        <taxon>Dikarya</taxon>
        <taxon>Basidiomycota</taxon>
        <taxon>Agaricomycotina</taxon>
        <taxon>Agaricomycetes</taxon>
        <taxon>Gloeophyllales</taxon>
        <taxon>Gloeophyllaceae</taxon>
        <taxon>Gloeophyllum</taxon>
    </lineage>
</organism>